<evidence type="ECO:0000256" key="2">
    <source>
        <dbReference type="ARBA" id="ARBA00007898"/>
    </source>
</evidence>
<proteinExistence type="inferred from homology"/>
<dbReference type="GO" id="GO:0008800">
    <property type="term" value="F:beta-lactamase activity"/>
    <property type="evidence" value="ECO:0007669"/>
    <property type="project" value="UniProtKB-EC"/>
</dbReference>
<evidence type="ECO:0000313" key="9">
    <source>
        <dbReference type="EMBL" id="NQE33292.1"/>
    </source>
</evidence>
<evidence type="ECO:0000256" key="3">
    <source>
        <dbReference type="ARBA" id="ARBA00012865"/>
    </source>
</evidence>
<dbReference type="RefSeq" id="WP_172185971.1">
    <property type="nucleotide sequence ID" value="NZ_CAWPPK010000024.1"/>
</dbReference>
<dbReference type="Pfam" id="PF00905">
    <property type="entry name" value="Transpeptidase"/>
    <property type="match status" value="1"/>
</dbReference>
<evidence type="ECO:0000256" key="5">
    <source>
        <dbReference type="ARBA" id="ARBA00022801"/>
    </source>
</evidence>
<sequence>MNRISRAIAVVLIVLGCITFVLLQPPQSALTVPPAVQESPPRGGDVAQTVNFGRHFQELGVEGSIAIYDLNSDRLYQHNPQRNATAFLPASTFKILNSLISLETGVISDEIAVLTWDGIQRQIPAWNRDLNMREAIKLSAVWFYQVLARRVGHEQMQKWVAKVGYGNQKIGNKDDIDKFWLEGELRITPNEQLQFLRRLYKNDLPFSERSLSLVKDIIIVEQTPDYTIRAKTGWARFGEQTKPQNGWYVGYLEKNKNVYFFATNIDIRNNNDASARIELTRRCFKDLALL</sequence>
<evidence type="ECO:0000256" key="1">
    <source>
        <dbReference type="ARBA" id="ARBA00001526"/>
    </source>
</evidence>
<keyword evidence="6 7" id="KW-0046">Antibiotic resistance</keyword>
<dbReference type="PROSITE" id="PS00337">
    <property type="entry name" value="BETA_LACTAMASE_D"/>
    <property type="match status" value="1"/>
</dbReference>
<evidence type="ECO:0000256" key="7">
    <source>
        <dbReference type="RuleBase" id="RU361140"/>
    </source>
</evidence>
<name>A0ABX2CSC5_9CYAN</name>
<feature type="domain" description="Penicillin-binding protein transpeptidase" evidence="8">
    <location>
        <begin position="84"/>
        <end position="279"/>
    </location>
</feature>
<dbReference type="Proteomes" id="UP000702425">
    <property type="component" value="Unassembled WGS sequence"/>
</dbReference>
<dbReference type="EMBL" id="SRRZ01000012">
    <property type="protein sequence ID" value="NQE33292.1"/>
    <property type="molecule type" value="Genomic_DNA"/>
</dbReference>
<comment type="similarity">
    <text evidence="2 7">Belongs to the class-D beta-lactamase family.</text>
</comment>
<dbReference type="InterPro" id="IPR012338">
    <property type="entry name" value="Beta-lactam/transpept-like"/>
</dbReference>
<dbReference type="PANTHER" id="PTHR30627:SF6">
    <property type="entry name" value="BETA-LACTAMASE YBXI-RELATED"/>
    <property type="match status" value="1"/>
</dbReference>
<dbReference type="InterPro" id="IPR002137">
    <property type="entry name" value="Beta-lactam_class-D_AS"/>
</dbReference>
<dbReference type="EC" id="3.5.2.6" evidence="3 7"/>
<dbReference type="PROSITE" id="PS51257">
    <property type="entry name" value="PROKAR_LIPOPROTEIN"/>
    <property type="match status" value="1"/>
</dbReference>
<comment type="caution">
    <text evidence="9">The sequence shown here is derived from an EMBL/GenBank/DDBJ whole genome shotgun (WGS) entry which is preliminary data.</text>
</comment>
<evidence type="ECO:0000256" key="4">
    <source>
        <dbReference type="ARBA" id="ARBA00022729"/>
    </source>
</evidence>
<comment type="catalytic activity">
    <reaction evidence="1 7">
        <text>a beta-lactam + H2O = a substituted beta-amino acid</text>
        <dbReference type="Rhea" id="RHEA:20401"/>
        <dbReference type="ChEBI" id="CHEBI:15377"/>
        <dbReference type="ChEBI" id="CHEBI:35627"/>
        <dbReference type="ChEBI" id="CHEBI:140347"/>
        <dbReference type="EC" id="3.5.2.6"/>
    </reaction>
</comment>
<evidence type="ECO:0000259" key="8">
    <source>
        <dbReference type="Pfam" id="PF00905"/>
    </source>
</evidence>
<keyword evidence="4" id="KW-0732">Signal</keyword>
<dbReference type="SUPFAM" id="SSF56601">
    <property type="entry name" value="beta-lactamase/transpeptidase-like"/>
    <property type="match status" value="1"/>
</dbReference>
<keyword evidence="10" id="KW-1185">Reference proteome</keyword>
<keyword evidence="5 7" id="KW-0378">Hydrolase</keyword>
<dbReference type="InterPro" id="IPR050515">
    <property type="entry name" value="Beta-lactam/transpept"/>
</dbReference>
<evidence type="ECO:0000256" key="6">
    <source>
        <dbReference type="ARBA" id="ARBA00023251"/>
    </source>
</evidence>
<gene>
    <name evidence="9" type="primary">bla</name>
    <name evidence="9" type="ORF">E5S67_01010</name>
</gene>
<organism evidence="9 10">
    <name type="scientific">Microcoleus asticus IPMA8</name>
    <dbReference type="NCBI Taxonomy" id="2563858"/>
    <lineage>
        <taxon>Bacteria</taxon>
        <taxon>Bacillati</taxon>
        <taxon>Cyanobacteriota</taxon>
        <taxon>Cyanophyceae</taxon>
        <taxon>Oscillatoriophycideae</taxon>
        <taxon>Oscillatoriales</taxon>
        <taxon>Microcoleaceae</taxon>
        <taxon>Microcoleus</taxon>
        <taxon>Microcoleus asticus</taxon>
    </lineage>
</organism>
<dbReference type="PANTHER" id="PTHR30627">
    <property type="entry name" value="PEPTIDOGLYCAN D,D-TRANSPEPTIDASE"/>
    <property type="match status" value="1"/>
</dbReference>
<protein>
    <recommendedName>
        <fullName evidence="3 7">Beta-lactamase</fullName>
        <ecNumber evidence="3 7">3.5.2.6</ecNumber>
    </recommendedName>
</protein>
<evidence type="ECO:0000313" key="10">
    <source>
        <dbReference type="Proteomes" id="UP000702425"/>
    </source>
</evidence>
<accession>A0ABX2CSC5</accession>
<dbReference type="Gene3D" id="3.40.710.10">
    <property type="entry name" value="DD-peptidase/beta-lactamase superfamily"/>
    <property type="match status" value="1"/>
</dbReference>
<dbReference type="NCBIfam" id="NF012161">
    <property type="entry name" value="bla_class_D_main"/>
    <property type="match status" value="1"/>
</dbReference>
<dbReference type="InterPro" id="IPR001460">
    <property type="entry name" value="PCN-bd_Tpept"/>
</dbReference>
<reference evidence="9 10" key="1">
    <citation type="journal article" date="2020" name="Sci. Rep.">
        <title>A novel cyanobacterial geosmin producer, revising GeoA distribution and dispersion patterns in Bacteria.</title>
        <authorList>
            <person name="Churro C."/>
            <person name="Semedo-Aguiar A.P."/>
            <person name="Silva A.D."/>
            <person name="Pereira-Leal J.B."/>
            <person name="Leite R.B."/>
        </authorList>
    </citation>
    <scope>NUCLEOTIDE SEQUENCE [LARGE SCALE GENOMIC DNA]</scope>
    <source>
        <strain evidence="9 10">IPMA8</strain>
    </source>
</reference>